<dbReference type="EMBL" id="MN082144">
    <property type="protein sequence ID" value="QFP99032.1"/>
    <property type="molecule type" value="Genomic_DNA"/>
</dbReference>
<organism evidence="9">
    <name type="scientific">Rhizaria sp</name>
    <dbReference type="NCBI Taxonomy" id="2204297"/>
    <lineage>
        <taxon>Eukaryota</taxon>
        <taxon>Sar</taxon>
        <taxon>Rhizaria</taxon>
    </lineage>
</organism>
<dbReference type="PROSITE" id="PS00668">
    <property type="entry name" value="COMPLEX1_ND1_2"/>
    <property type="match status" value="1"/>
</dbReference>
<dbReference type="PROSITE" id="PS00667">
    <property type="entry name" value="COMPLEX1_ND1_1"/>
    <property type="match status" value="1"/>
</dbReference>
<keyword evidence="6" id="KW-0520">NAD</keyword>
<evidence type="ECO:0000256" key="8">
    <source>
        <dbReference type="SAM" id="Phobius"/>
    </source>
</evidence>
<feature type="transmembrane region" description="Helical" evidence="8">
    <location>
        <begin position="104"/>
        <end position="123"/>
    </location>
</feature>
<name>A0A5P8DJV0_9EUKA</name>
<evidence type="ECO:0000256" key="4">
    <source>
        <dbReference type="ARBA" id="ARBA00022989"/>
    </source>
</evidence>
<feature type="transmembrane region" description="Helical" evidence="8">
    <location>
        <begin position="309"/>
        <end position="328"/>
    </location>
</feature>
<feature type="transmembrane region" description="Helical" evidence="8">
    <location>
        <begin position="143"/>
        <end position="163"/>
    </location>
</feature>
<proteinExistence type="inferred from homology"/>
<feature type="transmembrane region" description="Helical" evidence="8">
    <location>
        <begin position="6"/>
        <end position="24"/>
    </location>
</feature>
<dbReference type="InterPro" id="IPR001694">
    <property type="entry name" value="NADH_UbQ_OxRdtase_su1/FPO"/>
</dbReference>
<evidence type="ECO:0000256" key="6">
    <source>
        <dbReference type="RuleBase" id="RU000471"/>
    </source>
</evidence>
<keyword evidence="7" id="KW-0830">Ubiquinone</keyword>
<comment type="similarity">
    <text evidence="2 6">Belongs to the complex I subunit 1 family.</text>
</comment>
<dbReference type="EC" id="7.1.1.2" evidence="7"/>
<accession>A0A5P8DJV0</accession>
<feature type="transmembrane region" description="Helical" evidence="8">
    <location>
        <begin position="70"/>
        <end position="92"/>
    </location>
</feature>
<dbReference type="PANTHER" id="PTHR11432:SF3">
    <property type="entry name" value="NADH-UBIQUINONE OXIDOREDUCTASE CHAIN 1"/>
    <property type="match status" value="1"/>
</dbReference>
<dbReference type="GO" id="GO:0003954">
    <property type="term" value="F:NADH dehydrogenase activity"/>
    <property type="evidence" value="ECO:0007669"/>
    <property type="project" value="TreeGrafter"/>
</dbReference>
<evidence type="ECO:0000256" key="5">
    <source>
        <dbReference type="ARBA" id="ARBA00023136"/>
    </source>
</evidence>
<dbReference type="GO" id="GO:0005743">
    <property type="term" value="C:mitochondrial inner membrane"/>
    <property type="evidence" value="ECO:0007669"/>
    <property type="project" value="UniProtKB-SubCell"/>
</dbReference>
<geneLocation type="mitochondrion" evidence="9"/>
<evidence type="ECO:0000256" key="3">
    <source>
        <dbReference type="ARBA" id="ARBA00022692"/>
    </source>
</evidence>
<dbReference type="InterPro" id="IPR018086">
    <property type="entry name" value="NADH_UbQ_OxRdtase_su1_CS"/>
</dbReference>
<dbReference type="GO" id="GO:0009060">
    <property type="term" value="P:aerobic respiration"/>
    <property type="evidence" value="ECO:0007669"/>
    <property type="project" value="TreeGrafter"/>
</dbReference>
<keyword evidence="4 8" id="KW-1133">Transmembrane helix</keyword>
<feature type="transmembrane region" description="Helical" evidence="8">
    <location>
        <begin position="175"/>
        <end position="195"/>
    </location>
</feature>
<feature type="transmembrane region" description="Helical" evidence="8">
    <location>
        <begin position="221"/>
        <end position="248"/>
    </location>
</feature>
<dbReference type="Pfam" id="PF00146">
    <property type="entry name" value="NADHdh"/>
    <property type="match status" value="1"/>
</dbReference>
<comment type="subcellular location">
    <subcellularLocation>
        <location evidence="1">Membrane</location>
        <topology evidence="1">Multi-pass membrane protein</topology>
    </subcellularLocation>
    <subcellularLocation>
        <location evidence="6">Mitochondrion inner membrane</location>
        <topology evidence="6">Multi-pass membrane protein</topology>
    </subcellularLocation>
</comment>
<evidence type="ECO:0000256" key="1">
    <source>
        <dbReference type="ARBA" id="ARBA00004141"/>
    </source>
</evidence>
<evidence type="ECO:0000313" key="9">
    <source>
        <dbReference type="EMBL" id="QFP99032.1"/>
    </source>
</evidence>
<keyword evidence="3 6" id="KW-0812">Transmembrane</keyword>
<keyword evidence="7 9" id="KW-0496">Mitochondrion</keyword>
<dbReference type="HAMAP" id="MF_01350">
    <property type="entry name" value="NDH1_NuoH"/>
    <property type="match status" value="1"/>
</dbReference>
<sequence length="353" mass="40398">MDYIIHSVLTLIPLLIVVAFFTLAERKAMASIQRRVGPYVVGLWGMLQPFADGLKLVIKEIIIPTKTNKFLFCFAPFLTLFLSFLGWLAIPFEIYTRIFDLNNSLLYILVISSLGVYGIILSGWSSNSKYALMGTLRSVSQMISYEVSISLIIIPIILFSNSFNLNTIIYSQQETIWFIFPLLPISIIFFISILAETNRAPFDLPEAEAELVAGYNVEYSAIMFAMFFLGEYANILLMSSLFVIFFLGGGQFFIMKSFDILYFSLVMNSLVWVIVFAIKTIIITFLFIFVRANLPRFRFDQLMYIGWKIFLPITFSFVLFFSGILFSCKGLGINQMPRISSSFNFIDSFSLRF</sequence>
<comment type="catalytic activity">
    <reaction evidence="7">
        <text>a ubiquinone + NADH + 5 H(+)(in) = a ubiquinol + NAD(+) + 4 H(+)(out)</text>
        <dbReference type="Rhea" id="RHEA:29091"/>
        <dbReference type="Rhea" id="RHEA-COMP:9565"/>
        <dbReference type="Rhea" id="RHEA-COMP:9566"/>
        <dbReference type="ChEBI" id="CHEBI:15378"/>
        <dbReference type="ChEBI" id="CHEBI:16389"/>
        <dbReference type="ChEBI" id="CHEBI:17976"/>
        <dbReference type="ChEBI" id="CHEBI:57540"/>
        <dbReference type="ChEBI" id="CHEBI:57945"/>
        <dbReference type="EC" id="7.1.1.2"/>
    </reaction>
</comment>
<evidence type="ECO:0000256" key="2">
    <source>
        <dbReference type="ARBA" id="ARBA00010535"/>
    </source>
</evidence>
<dbReference type="PANTHER" id="PTHR11432">
    <property type="entry name" value="NADH DEHYDROGENASE SUBUNIT 1"/>
    <property type="match status" value="1"/>
</dbReference>
<keyword evidence="5 8" id="KW-0472">Membrane</keyword>
<gene>
    <name evidence="9" type="primary">nad1</name>
</gene>
<protein>
    <recommendedName>
        <fullName evidence="7">NADH-ubiquinone oxidoreductase chain 1</fullName>
        <ecNumber evidence="7">7.1.1.2</ecNumber>
    </recommendedName>
</protein>
<dbReference type="AlphaFoldDB" id="A0A5P8DJV0"/>
<reference evidence="9" key="1">
    <citation type="submission" date="2019-06" db="EMBL/GenBank/DDBJ databases">
        <authorList>
            <person name="Wideman J.G."/>
            <person name="Richards T.A."/>
        </authorList>
    </citation>
    <scope>NUCLEOTIDE SEQUENCE</scope>
</reference>
<dbReference type="GO" id="GO:0008137">
    <property type="term" value="F:NADH dehydrogenase (ubiquinone) activity"/>
    <property type="evidence" value="ECO:0007669"/>
    <property type="project" value="UniProtKB-EC"/>
</dbReference>
<evidence type="ECO:0000256" key="7">
    <source>
        <dbReference type="RuleBase" id="RU000473"/>
    </source>
</evidence>
<feature type="transmembrane region" description="Helical" evidence="8">
    <location>
        <begin position="260"/>
        <end position="289"/>
    </location>
</feature>